<dbReference type="AlphaFoldDB" id="A0A1F7JCQ7"/>
<protein>
    <recommendedName>
        <fullName evidence="1">Glycosyl transferase family 1 domain-containing protein</fullName>
    </recommendedName>
</protein>
<dbReference type="InterPro" id="IPR001296">
    <property type="entry name" value="Glyco_trans_1"/>
</dbReference>
<gene>
    <name evidence="2" type="ORF">A3B56_02725</name>
</gene>
<reference evidence="2 3" key="1">
    <citation type="journal article" date="2016" name="Nat. Commun.">
        <title>Thousands of microbial genomes shed light on interconnected biogeochemical processes in an aquifer system.</title>
        <authorList>
            <person name="Anantharaman K."/>
            <person name="Brown C.T."/>
            <person name="Hug L.A."/>
            <person name="Sharon I."/>
            <person name="Castelle C.J."/>
            <person name="Probst A.J."/>
            <person name="Thomas B.C."/>
            <person name="Singh A."/>
            <person name="Wilkins M.J."/>
            <person name="Karaoz U."/>
            <person name="Brodie E.L."/>
            <person name="Williams K.H."/>
            <person name="Hubbard S.S."/>
            <person name="Banfield J.F."/>
        </authorList>
    </citation>
    <scope>NUCLEOTIDE SEQUENCE [LARGE SCALE GENOMIC DNA]</scope>
</reference>
<evidence type="ECO:0000313" key="3">
    <source>
        <dbReference type="Proteomes" id="UP000178486"/>
    </source>
</evidence>
<comment type="caution">
    <text evidence="2">The sequence shown here is derived from an EMBL/GenBank/DDBJ whole genome shotgun (WGS) entry which is preliminary data.</text>
</comment>
<dbReference type="Pfam" id="PF00534">
    <property type="entry name" value="Glycos_transf_1"/>
    <property type="match status" value="1"/>
</dbReference>
<dbReference type="SUPFAM" id="SSF53756">
    <property type="entry name" value="UDP-Glycosyltransferase/glycogen phosphorylase"/>
    <property type="match status" value="1"/>
</dbReference>
<dbReference type="Gene3D" id="3.40.50.2000">
    <property type="entry name" value="Glycogen Phosphorylase B"/>
    <property type="match status" value="1"/>
</dbReference>
<evidence type="ECO:0000259" key="1">
    <source>
        <dbReference type="Pfam" id="PF00534"/>
    </source>
</evidence>
<dbReference type="GO" id="GO:0016757">
    <property type="term" value="F:glycosyltransferase activity"/>
    <property type="evidence" value="ECO:0007669"/>
    <property type="project" value="InterPro"/>
</dbReference>
<accession>A0A1F7JCQ7</accession>
<organism evidence="2 3">
    <name type="scientific">Candidatus Roizmanbacteria bacterium RIFCSPLOWO2_01_FULL_45_11</name>
    <dbReference type="NCBI Taxonomy" id="1802070"/>
    <lineage>
        <taxon>Bacteria</taxon>
        <taxon>Candidatus Roizmaniibacteriota</taxon>
    </lineage>
</organism>
<dbReference type="EMBL" id="MGAU01000063">
    <property type="protein sequence ID" value="OGK53388.1"/>
    <property type="molecule type" value="Genomic_DNA"/>
</dbReference>
<evidence type="ECO:0000313" key="2">
    <source>
        <dbReference type="EMBL" id="OGK53388.1"/>
    </source>
</evidence>
<dbReference type="PANTHER" id="PTHR12526">
    <property type="entry name" value="GLYCOSYLTRANSFERASE"/>
    <property type="match status" value="1"/>
</dbReference>
<proteinExistence type="predicted"/>
<dbReference type="CDD" id="cd03801">
    <property type="entry name" value="GT4_PimA-like"/>
    <property type="match status" value="1"/>
</dbReference>
<feature type="domain" description="Glycosyl transferase family 1" evidence="1">
    <location>
        <begin position="194"/>
        <end position="364"/>
    </location>
</feature>
<sequence>MSIKNNIKKSTVAISTHYLIYSASQALRDFLRSQGCSFLLYISHPLPIDDTLGDTSFCEVSHGDRIVHRFTADRRFTSLVISSLYETYLTVSWVLWTGRHVDLFVAVDNLNAFQAIVLKWIGRVDTVIYYTIDMFPKRFENKFLNWLYIQLDRFCVRYADETWNVSGKMKDVRGDGGSGRQYPVPIGIWYDKAPRKSFSAIDRKRLIFVGHLVPHMGVDLVIRAMPEIIKKIPGVTLDIIGGGEELSRLQSLSRNLHVTDVIKFHGWVRSRKRLESLLACGAVGLATFNTDILDEKVRNADPGKIKDYMQAGMPVIATDALSNGHDITAAHAGIIIPYTEDALVDAVTALLTGKDMLQDFRRNALAYVQQFDYATLFAQHLRRHL</sequence>
<dbReference type="Proteomes" id="UP000178486">
    <property type="component" value="Unassembled WGS sequence"/>
</dbReference>
<name>A0A1F7JCQ7_9BACT</name>